<feature type="compositionally biased region" description="Polar residues" evidence="1">
    <location>
        <begin position="197"/>
        <end position="208"/>
    </location>
</feature>
<feature type="region of interest" description="Disordered" evidence="1">
    <location>
        <begin position="162"/>
        <end position="244"/>
    </location>
</feature>
<feature type="compositionally biased region" description="Basic residues" evidence="1">
    <location>
        <begin position="170"/>
        <end position="183"/>
    </location>
</feature>
<dbReference type="GO" id="GO:0000381">
    <property type="term" value="P:regulation of alternative mRNA splicing, via spliceosome"/>
    <property type="evidence" value="ECO:0007669"/>
    <property type="project" value="TreeGrafter"/>
</dbReference>
<feature type="region of interest" description="Disordered" evidence="1">
    <location>
        <begin position="1"/>
        <end position="35"/>
    </location>
</feature>
<dbReference type="GO" id="GO:0005654">
    <property type="term" value="C:nucleoplasm"/>
    <property type="evidence" value="ECO:0007669"/>
    <property type="project" value="TreeGrafter"/>
</dbReference>
<dbReference type="Gene3D" id="3.10.590.10">
    <property type="entry name" value="ph1033 like domains"/>
    <property type="match status" value="2"/>
</dbReference>
<dbReference type="InterPro" id="IPR035979">
    <property type="entry name" value="RBD_domain_sf"/>
</dbReference>
<evidence type="ECO:0000256" key="1">
    <source>
        <dbReference type="SAM" id="MobiDB-lite"/>
    </source>
</evidence>
<reference evidence="3" key="1">
    <citation type="submission" date="2023-03" db="EMBL/GenBank/DDBJ databases">
        <title>Mating type loci evolution in Malassezia.</title>
        <authorList>
            <person name="Coelho M.A."/>
        </authorList>
    </citation>
    <scope>NUCLEOTIDE SEQUENCE</scope>
    <source>
        <strain evidence="3">CBS 11721</strain>
    </source>
</reference>
<feature type="compositionally biased region" description="Low complexity" evidence="1">
    <location>
        <begin position="75"/>
        <end position="87"/>
    </location>
</feature>
<name>A0AAF0ETN0_9BASI</name>
<dbReference type="CDD" id="cd21134">
    <property type="entry name" value="YTH"/>
    <property type="match status" value="1"/>
</dbReference>
<dbReference type="Pfam" id="PF25701">
    <property type="entry name" value="RRM_YTH1"/>
    <property type="match status" value="1"/>
</dbReference>
<evidence type="ECO:0000313" key="3">
    <source>
        <dbReference type="EMBL" id="WFD34166.1"/>
    </source>
</evidence>
<feature type="region of interest" description="Disordered" evidence="1">
    <location>
        <begin position="416"/>
        <end position="447"/>
    </location>
</feature>
<feature type="compositionally biased region" description="Polar residues" evidence="1">
    <location>
        <begin position="627"/>
        <end position="640"/>
    </location>
</feature>
<proteinExistence type="predicted"/>
<dbReference type="CDD" id="cd00590">
    <property type="entry name" value="RRM_SF"/>
    <property type="match status" value="1"/>
</dbReference>
<gene>
    <name evidence="3" type="ORF">MCUN1_001002</name>
</gene>
<feature type="region of interest" description="Disordered" evidence="1">
    <location>
        <begin position="75"/>
        <end position="118"/>
    </location>
</feature>
<dbReference type="AlphaFoldDB" id="A0AAF0ETN0"/>
<dbReference type="Proteomes" id="UP001219933">
    <property type="component" value="Chromosome 2"/>
</dbReference>
<organism evidence="3 4">
    <name type="scientific">Malassezia cuniculi</name>
    <dbReference type="NCBI Taxonomy" id="948313"/>
    <lineage>
        <taxon>Eukaryota</taxon>
        <taxon>Fungi</taxon>
        <taxon>Dikarya</taxon>
        <taxon>Basidiomycota</taxon>
        <taxon>Ustilaginomycotina</taxon>
        <taxon>Malasseziomycetes</taxon>
        <taxon>Malasseziales</taxon>
        <taxon>Malasseziaceae</taxon>
        <taxon>Malassezia</taxon>
    </lineage>
</organism>
<dbReference type="PANTHER" id="PTHR12357">
    <property type="entry name" value="YTH YT521-B HOMOLOGY DOMAIN-CONTAINING"/>
    <property type="match status" value="1"/>
</dbReference>
<dbReference type="GO" id="GO:0003729">
    <property type="term" value="F:mRNA binding"/>
    <property type="evidence" value="ECO:0007669"/>
    <property type="project" value="TreeGrafter"/>
</dbReference>
<evidence type="ECO:0000259" key="2">
    <source>
        <dbReference type="PROSITE" id="PS50882"/>
    </source>
</evidence>
<dbReference type="GO" id="GO:1990247">
    <property type="term" value="F:N6-methyladenosine-containing RNA reader activity"/>
    <property type="evidence" value="ECO:0007669"/>
    <property type="project" value="TreeGrafter"/>
</dbReference>
<feature type="compositionally biased region" description="Basic and acidic residues" evidence="1">
    <location>
        <begin position="419"/>
        <end position="433"/>
    </location>
</feature>
<feature type="compositionally biased region" description="Pro residues" evidence="1">
    <location>
        <begin position="228"/>
        <end position="241"/>
    </location>
</feature>
<dbReference type="GO" id="GO:0000398">
    <property type="term" value="P:mRNA splicing, via spliceosome"/>
    <property type="evidence" value="ECO:0007669"/>
    <property type="project" value="TreeGrafter"/>
</dbReference>
<evidence type="ECO:0000313" key="4">
    <source>
        <dbReference type="Proteomes" id="UP001219933"/>
    </source>
</evidence>
<dbReference type="InterPro" id="IPR012677">
    <property type="entry name" value="Nucleotide-bd_a/b_plait_sf"/>
</dbReference>
<feature type="domain" description="YTH" evidence="2">
    <location>
        <begin position="460"/>
        <end position="700"/>
    </location>
</feature>
<sequence>MYYINPHQSPVPFAPPDSSGQFNTRSEEAESGGEHVPVSAYPIPVYQPTQFYYSGAPILGAYTHPNMYFMPMRSPSGPSFTTPPGDTGHLDATQQPSPPSSSALGYSDGYSHDTSGYPSAGHSALPTNYAYPYPMAYPYYGYPSPSVFPPMMGHPFSVMPGYRAPDRPTRGRRQSHGRRRAPKISRSPPKKTDDPKQISNPSSPSSQTDELHAPSAFTMETAQEETPQPAPAPAPASPPAPQFALSNYESQRQGVRSNYVMWCGNVAQDATLDELWAFFISIPKDDTLFKSDEAEEDGTPAVSRTVPTEESPSGIAENHAGILSIFIISRSSCAFVNYATEAALERACAYFHGKQLRAKPTSPKLVCRPRKQEDAEYAGVAAQRGKGVHVAWFKQQKELAQQQRLEQMFSKATLAPESESSRLGDDNSFEDWKTTSSSSGDSRSFASTNSSLLRQPEFRVRFFILKSRTREALDAALKTSTWATQSHNEGVLNQAFRNSQTVYLLFSENLSGQLYGCATMASEIGGPTSPRATQTDVDELCDQIVTEPSSIICTSDDVQNALQSPNIHAATDAPDDSASQRQRLSFSYTSPSIAADNHAHEQLATSAMIHNLRLDLHANDEKESAHDAQSSAGAESTQAPAASEPVFGRPFSIRWVITQPLPFSKIQHLRNPWRDNRLVKVSRDGTELEPHVGDELLKVWESHLAEQQVEDKK</sequence>
<dbReference type="InterPro" id="IPR045168">
    <property type="entry name" value="YTH_prot"/>
</dbReference>
<dbReference type="PANTHER" id="PTHR12357:SF3">
    <property type="entry name" value="YTH DOMAIN-CONTAINING PROTEIN 1"/>
    <property type="match status" value="1"/>
</dbReference>
<keyword evidence="4" id="KW-1185">Reference proteome</keyword>
<dbReference type="EMBL" id="CP119878">
    <property type="protein sequence ID" value="WFD34166.1"/>
    <property type="molecule type" value="Genomic_DNA"/>
</dbReference>
<dbReference type="Gene3D" id="3.30.70.330">
    <property type="match status" value="1"/>
</dbReference>
<feature type="compositionally biased region" description="Low complexity" evidence="1">
    <location>
        <begin position="434"/>
        <end position="447"/>
    </location>
</feature>
<feature type="region of interest" description="Disordered" evidence="1">
    <location>
        <begin position="621"/>
        <end position="643"/>
    </location>
</feature>
<dbReference type="Pfam" id="PF04146">
    <property type="entry name" value="YTH"/>
    <property type="match status" value="1"/>
</dbReference>
<dbReference type="InterPro" id="IPR057720">
    <property type="entry name" value="RRM_YTH1"/>
</dbReference>
<dbReference type="SUPFAM" id="SSF54928">
    <property type="entry name" value="RNA-binding domain, RBD"/>
    <property type="match status" value="1"/>
</dbReference>
<accession>A0AAF0ETN0</accession>
<feature type="region of interest" description="Disordered" evidence="1">
    <location>
        <begin position="293"/>
        <end position="313"/>
    </location>
</feature>
<dbReference type="PROSITE" id="PS50882">
    <property type="entry name" value="YTH"/>
    <property type="match status" value="1"/>
</dbReference>
<protein>
    <recommendedName>
        <fullName evidence="2">YTH domain-containing protein</fullName>
    </recommendedName>
</protein>
<dbReference type="InterPro" id="IPR007275">
    <property type="entry name" value="YTH_domain"/>
</dbReference>